<gene>
    <name evidence="11" type="ORF">HJA_12555</name>
</gene>
<keyword evidence="6" id="KW-0676">Redox-active center</keyword>
<organism evidence="11 12">
    <name type="scientific">Hyphomonas jannaschiana VP2</name>
    <dbReference type="NCBI Taxonomy" id="1280952"/>
    <lineage>
        <taxon>Bacteria</taxon>
        <taxon>Pseudomonadati</taxon>
        <taxon>Pseudomonadota</taxon>
        <taxon>Alphaproteobacteria</taxon>
        <taxon>Hyphomonadales</taxon>
        <taxon>Hyphomonadaceae</taxon>
        <taxon>Hyphomonas</taxon>
    </lineage>
</organism>
<evidence type="ECO:0000256" key="5">
    <source>
        <dbReference type="ARBA" id="ARBA00023136"/>
    </source>
</evidence>
<evidence type="ECO:0000259" key="9">
    <source>
        <dbReference type="Pfam" id="PF02683"/>
    </source>
</evidence>
<dbReference type="GO" id="GO:0016020">
    <property type="term" value="C:membrane"/>
    <property type="evidence" value="ECO:0007669"/>
    <property type="project" value="UniProtKB-SubCell"/>
</dbReference>
<evidence type="ECO:0000256" key="7">
    <source>
        <dbReference type="SAM" id="Phobius"/>
    </source>
</evidence>
<evidence type="ECO:0000313" key="12">
    <source>
        <dbReference type="Proteomes" id="UP000024816"/>
    </source>
</evidence>
<dbReference type="AlphaFoldDB" id="A0A059F9T2"/>
<evidence type="ECO:0000256" key="2">
    <source>
        <dbReference type="ARBA" id="ARBA00022692"/>
    </source>
</evidence>
<dbReference type="STRING" id="1280952.HJA_12555"/>
<keyword evidence="3" id="KW-0201">Cytochrome c-type biogenesis</keyword>
<feature type="signal peptide" evidence="8">
    <location>
        <begin position="1"/>
        <end position="22"/>
    </location>
</feature>
<feature type="transmembrane region" description="Helical" evidence="7">
    <location>
        <begin position="519"/>
        <end position="541"/>
    </location>
</feature>
<dbReference type="InterPro" id="IPR003834">
    <property type="entry name" value="Cyt_c_assmbl_TM_dom"/>
</dbReference>
<name>A0A059F9T2_9PROT</name>
<dbReference type="PATRIC" id="fig|1280952.3.peg.2511"/>
<evidence type="ECO:0000256" key="8">
    <source>
        <dbReference type="SAM" id="SignalP"/>
    </source>
</evidence>
<dbReference type="Proteomes" id="UP000024816">
    <property type="component" value="Unassembled WGS sequence"/>
</dbReference>
<dbReference type="Pfam" id="PF13899">
    <property type="entry name" value="Thioredoxin_7"/>
    <property type="match status" value="1"/>
</dbReference>
<keyword evidence="5 7" id="KW-0472">Membrane</keyword>
<feature type="transmembrane region" description="Helical" evidence="7">
    <location>
        <begin position="345"/>
        <end position="369"/>
    </location>
</feature>
<feature type="transmembrane region" description="Helical" evidence="7">
    <location>
        <begin position="381"/>
        <end position="403"/>
    </location>
</feature>
<keyword evidence="12" id="KW-1185">Reference proteome</keyword>
<feature type="domain" description="Cytochrome C biogenesis protein transmembrane" evidence="9">
    <location>
        <begin position="301"/>
        <end position="514"/>
    </location>
</feature>
<sequence length="697" mass="73466">MKFSACLAALFSALFVFLPAAAAAPVDAGHARVELISEREAALPGETIYAALKMDLDDGWHVYWRNAGDAGLPPQVLVQPASDIRPDAVGDIVWPVPHLLPVVEGEIMDYGYDGAVVLPFPVTIPDNAMGPVTLDVIADYLICEDTCVPEQAHVKLTLETDQAAENIRNGELIGKWIAKSDVPFPGEARVQKKNLDWSLSLRMDGGFGKVRSIRFFPFGHDILHPAGQPVELGRHGATLSLSAADITAVSKPLEGVVVVEQEGGGRTGYRISAVEGSPLPDTSGLGPAGGMPGLEVAAWKLILLAILGGLVLNLMPCVLPVLSMKAFGMVSAVSGGQAGEVRRHGIWYTAGVLISFAVLAAVIVALRAATGPITLGFQLQSAPVVAILVLVMFAVGLWLMGMFELGTSLQNLGSGLADRGGDAGAFFTGVLAAVVGSPCVGPFLGVGLGAVMGHSAPVVFAFFLAMGFGLALPFLVLSFVPNLYRLLPRPGKWMDTLKQFFAFPMFLTAAWLAKVLGDLAGSGAVAWTAAGAVAIAFAAWLWQREARLPRILAVVTLALALYGVTERAMAPVPAIGGSSAYAAKYDAGTWSPGEVQSMIAEGRPVFVDFTASWCATCQVNKATTLKSRAVHEFFEANDVAFLVADFTRKDPAIAAELARHQRAGVPMYLWYPAGSEKPQVLPEILNPGLVTSLPVNP</sequence>
<reference evidence="11 12" key="1">
    <citation type="journal article" date="2014" name="Antonie Van Leeuwenhoek">
        <title>Hyphomonas beringensis sp. nov. and Hyphomonas chukchiensis sp. nov., isolated from surface seawater of the Bering Sea and Chukchi Sea.</title>
        <authorList>
            <person name="Li C."/>
            <person name="Lai Q."/>
            <person name="Li G."/>
            <person name="Dong C."/>
            <person name="Wang J."/>
            <person name="Liao Y."/>
            <person name="Shao Z."/>
        </authorList>
    </citation>
    <scope>NUCLEOTIDE SEQUENCE [LARGE SCALE GENOMIC DNA]</scope>
    <source>
        <strain evidence="11 12">VP2</strain>
    </source>
</reference>
<evidence type="ECO:0000256" key="6">
    <source>
        <dbReference type="ARBA" id="ARBA00023284"/>
    </source>
</evidence>
<feature type="transmembrane region" description="Helical" evidence="7">
    <location>
        <begin position="496"/>
        <end position="513"/>
    </location>
</feature>
<dbReference type="Pfam" id="PF02683">
    <property type="entry name" value="DsbD_TM"/>
    <property type="match status" value="1"/>
</dbReference>
<comment type="caution">
    <text evidence="11">The sequence shown here is derived from an EMBL/GenBank/DDBJ whole genome shotgun (WGS) entry which is preliminary data.</text>
</comment>
<dbReference type="InterPro" id="IPR035671">
    <property type="entry name" value="DsbD_gamma"/>
</dbReference>
<evidence type="ECO:0000256" key="3">
    <source>
        <dbReference type="ARBA" id="ARBA00022748"/>
    </source>
</evidence>
<feature type="transmembrane region" description="Helical" evidence="7">
    <location>
        <begin position="301"/>
        <end position="324"/>
    </location>
</feature>
<dbReference type="PROSITE" id="PS00194">
    <property type="entry name" value="THIOREDOXIN_1"/>
    <property type="match status" value="1"/>
</dbReference>
<feature type="chain" id="PRO_5001577132" evidence="8">
    <location>
        <begin position="23"/>
        <end position="697"/>
    </location>
</feature>
<dbReference type="InterPro" id="IPR017937">
    <property type="entry name" value="Thioredoxin_CS"/>
</dbReference>
<dbReference type="PANTHER" id="PTHR32234:SF3">
    <property type="entry name" value="SUPPRESSION OF COPPER SENSITIVITY PROTEIN"/>
    <property type="match status" value="1"/>
</dbReference>
<dbReference type="InterPro" id="IPR028250">
    <property type="entry name" value="DsbDN"/>
</dbReference>
<comment type="subcellular location">
    <subcellularLocation>
        <location evidence="1">Membrane</location>
        <topology evidence="1">Multi-pass membrane protein</topology>
    </subcellularLocation>
</comment>
<dbReference type="SUPFAM" id="SSF52833">
    <property type="entry name" value="Thioredoxin-like"/>
    <property type="match status" value="1"/>
</dbReference>
<protein>
    <submittedName>
        <fullName evidence="11">DsbD family thioredoxin</fullName>
    </submittedName>
</protein>
<keyword evidence="8" id="KW-0732">Signal</keyword>
<evidence type="ECO:0000313" key="11">
    <source>
        <dbReference type="EMBL" id="KCZ87369.1"/>
    </source>
</evidence>
<dbReference type="InterPro" id="IPR036249">
    <property type="entry name" value="Thioredoxin-like_sf"/>
</dbReference>
<evidence type="ECO:0000256" key="4">
    <source>
        <dbReference type="ARBA" id="ARBA00022989"/>
    </source>
</evidence>
<dbReference type="Pfam" id="PF11412">
    <property type="entry name" value="DsbD_N"/>
    <property type="match status" value="1"/>
</dbReference>
<evidence type="ECO:0000256" key="1">
    <source>
        <dbReference type="ARBA" id="ARBA00004141"/>
    </source>
</evidence>
<dbReference type="GO" id="GO:0045454">
    <property type="term" value="P:cell redox homeostasis"/>
    <property type="evidence" value="ECO:0007669"/>
    <property type="project" value="TreeGrafter"/>
</dbReference>
<feature type="transmembrane region" description="Helical" evidence="7">
    <location>
        <begin position="424"/>
        <end position="452"/>
    </location>
</feature>
<dbReference type="RefSeq" id="WP_035582850.1">
    <property type="nucleotide sequence ID" value="NZ_ARYJ01000008.1"/>
</dbReference>
<dbReference type="eggNOG" id="COG4233">
    <property type="taxonomic scope" value="Bacteria"/>
</dbReference>
<evidence type="ECO:0000259" key="10">
    <source>
        <dbReference type="Pfam" id="PF11412"/>
    </source>
</evidence>
<keyword evidence="2 7" id="KW-0812">Transmembrane</keyword>
<dbReference type="PANTHER" id="PTHR32234">
    <property type="entry name" value="THIOL:DISULFIDE INTERCHANGE PROTEIN DSBD"/>
    <property type="match status" value="1"/>
</dbReference>
<proteinExistence type="predicted"/>
<dbReference type="CDD" id="cd02953">
    <property type="entry name" value="DsbDgamma"/>
    <property type="match status" value="1"/>
</dbReference>
<dbReference type="GO" id="GO:0017004">
    <property type="term" value="P:cytochrome complex assembly"/>
    <property type="evidence" value="ECO:0007669"/>
    <property type="project" value="UniProtKB-KW"/>
</dbReference>
<feature type="domain" description="Thiol:disulfide interchange protein DsbD N-terminal" evidence="10">
    <location>
        <begin position="33"/>
        <end position="157"/>
    </location>
</feature>
<dbReference type="EMBL" id="ARYJ01000008">
    <property type="protein sequence ID" value="KCZ87369.1"/>
    <property type="molecule type" value="Genomic_DNA"/>
</dbReference>
<feature type="transmembrane region" description="Helical" evidence="7">
    <location>
        <begin position="458"/>
        <end position="484"/>
    </location>
</feature>
<dbReference type="Gene3D" id="3.40.30.10">
    <property type="entry name" value="Glutaredoxin"/>
    <property type="match status" value="1"/>
</dbReference>
<dbReference type="OrthoDB" id="9811036at2"/>
<dbReference type="eggNOG" id="COG4232">
    <property type="taxonomic scope" value="Bacteria"/>
</dbReference>
<dbReference type="GO" id="GO:0015035">
    <property type="term" value="F:protein-disulfide reductase activity"/>
    <property type="evidence" value="ECO:0007669"/>
    <property type="project" value="TreeGrafter"/>
</dbReference>
<accession>A0A059F9T2</accession>
<keyword evidence="4 7" id="KW-1133">Transmembrane helix</keyword>